<feature type="zinc finger region" description="C3H1-type" evidence="6">
    <location>
        <begin position="369"/>
        <end position="396"/>
    </location>
</feature>
<gene>
    <name evidence="9" type="ORF">RN001_009771</name>
</gene>
<evidence type="ECO:0000256" key="5">
    <source>
        <dbReference type="ARBA" id="ARBA00071600"/>
    </source>
</evidence>
<dbReference type="PROSITE" id="PS50103">
    <property type="entry name" value="ZF_C3H1"/>
    <property type="match status" value="2"/>
</dbReference>
<dbReference type="PANTHER" id="PTHR46156">
    <property type="entry name" value="CCCH ZINGC FINGER"/>
    <property type="match status" value="1"/>
</dbReference>
<evidence type="ECO:0000256" key="2">
    <source>
        <dbReference type="ARBA" id="ARBA00022737"/>
    </source>
</evidence>
<dbReference type="AlphaFoldDB" id="A0AAN7Q2Q7"/>
<evidence type="ECO:0000256" key="3">
    <source>
        <dbReference type="ARBA" id="ARBA00022771"/>
    </source>
</evidence>
<dbReference type="GO" id="GO:0008270">
    <property type="term" value="F:zinc ion binding"/>
    <property type="evidence" value="ECO:0007669"/>
    <property type="project" value="UniProtKB-KW"/>
</dbReference>
<feature type="region of interest" description="Disordered" evidence="7">
    <location>
        <begin position="462"/>
        <end position="508"/>
    </location>
</feature>
<keyword evidence="4 6" id="KW-0862">Zinc</keyword>
<organism evidence="9 10">
    <name type="scientific">Aquatica leii</name>
    <dbReference type="NCBI Taxonomy" id="1421715"/>
    <lineage>
        <taxon>Eukaryota</taxon>
        <taxon>Metazoa</taxon>
        <taxon>Ecdysozoa</taxon>
        <taxon>Arthropoda</taxon>
        <taxon>Hexapoda</taxon>
        <taxon>Insecta</taxon>
        <taxon>Pterygota</taxon>
        <taxon>Neoptera</taxon>
        <taxon>Endopterygota</taxon>
        <taxon>Coleoptera</taxon>
        <taxon>Polyphaga</taxon>
        <taxon>Elateriformia</taxon>
        <taxon>Elateroidea</taxon>
        <taxon>Lampyridae</taxon>
        <taxon>Luciolinae</taxon>
        <taxon>Aquatica</taxon>
    </lineage>
</organism>
<dbReference type="GO" id="GO:0005634">
    <property type="term" value="C:nucleus"/>
    <property type="evidence" value="ECO:0007669"/>
    <property type="project" value="TreeGrafter"/>
</dbReference>
<keyword evidence="1 6" id="KW-0479">Metal-binding</keyword>
<dbReference type="EMBL" id="JARPUR010000004">
    <property type="protein sequence ID" value="KAK4877265.1"/>
    <property type="molecule type" value="Genomic_DNA"/>
</dbReference>
<proteinExistence type="predicted"/>
<dbReference type="Gene3D" id="4.10.1000.10">
    <property type="entry name" value="Zinc finger, CCCH-type"/>
    <property type="match status" value="2"/>
</dbReference>
<accession>A0AAN7Q2Q7</accession>
<evidence type="ECO:0000256" key="1">
    <source>
        <dbReference type="ARBA" id="ARBA00022723"/>
    </source>
</evidence>
<dbReference type="InterPro" id="IPR000571">
    <property type="entry name" value="Znf_CCCH"/>
</dbReference>
<keyword evidence="10" id="KW-1185">Reference proteome</keyword>
<protein>
    <recommendedName>
        <fullName evidence="5">Zinc finger CCCH domain-containing protein 3</fullName>
    </recommendedName>
</protein>
<dbReference type="PANTHER" id="PTHR46156:SF1">
    <property type="entry name" value="ZINC FINGER CCCH DOMAIN-CONTAINING PROTEIN 3"/>
    <property type="match status" value="1"/>
</dbReference>
<evidence type="ECO:0000259" key="8">
    <source>
        <dbReference type="PROSITE" id="PS50103"/>
    </source>
</evidence>
<name>A0AAN7Q2Q7_9COLE</name>
<evidence type="ECO:0000256" key="7">
    <source>
        <dbReference type="SAM" id="MobiDB-lite"/>
    </source>
</evidence>
<dbReference type="FunFam" id="4.10.1000.10:FF:000008">
    <property type="entry name" value="zinc finger CCCH domain-containing protein 3"/>
    <property type="match status" value="1"/>
</dbReference>
<dbReference type="Proteomes" id="UP001353858">
    <property type="component" value="Unassembled WGS sequence"/>
</dbReference>
<reference evidence="10" key="1">
    <citation type="submission" date="2023-01" db="EMBL/GenBank/DDBJ databases">
        <title>Key to firefly adult light organ development and bioluminescence: homeobox transcription factors regulate luciferase expression and transportation to peroxisome.</title>
        <authorList>
            <person name="Fu X."/>
        </authorList>
    </citation>
    <scope>NUCLEOTIDE SEQUENCE [LARGE SCALE GENOMIC DNA]</scope>
</reference>
<comment type="caution">
    <text evidence="9">The sequence shown here is derived from an EMBL/GenBank/DDBJ whole genome shotgun (WGS) entry which is preliminary data.</text>
</comment>
<evidence type="ECO:0000313" key="10">
    <source>
        <dbReference type="Proteomes" id="UP001353858"/>
    </source>
</evidence>
<feature type="domain" description="C3H1-type" evidence="8">
    <location>
        <begin position="369"/>
        <end position="396"/>
    </location>
</feature>
<feature type="domain" description="C3H1-type" evidence="8">
    <location>
        <begin position="342"/>
        <end position="368"/>
    </location>
</feature>
<evidence type="ECO:0000256" key="4">
    <source>
        <dbReference type="ARBA" id="ARBA00022833"/>
    </source>
</evidence>
<feature type="zinc finger region" description="C3H1-type" evidence="6">
    <location>
        <begin position="342"/>
        <end position="368"/>
    </location>
</feature>
<evidence type="ECO:0000256" key="6">
    <source>
        <dbReference type="PROSITE-ProRule" id="PRU00723"/>
    </source>
</evidence>
<feature type="compositionally biased region" description="Polar residues" evidence="7">
    <location>
        <begin position="464"/>
        <end position="482"/>
    </location>
</feature>
<dbReference type="SMART" id="SM00356">
    <property type="entry name" value="ZnF_C3H1"/>
    <property type="match status" value="5"/>
</dbReference>
<evidence type="ECO:0000313" key="9">
    <source>
        <dbReference type="EMBL" id="KAK4877265.1"/>
    </source>
</evidence>
<keyword evidence="3 6" id="KW-0863">Zinc-finger</keyword>
<keyword evidence="2" id="KW-0677">Repeat</keyword>
<sequence length="508" mass="58504">MDSRSVLEGHKKFMYVKQELLQSLKENQSKMLINPNFVNPTLIKPHFNKHFLANQTIHVNPNVIRNHEELAIKQQVVVNHTIREALPTRNNIIVSTPTKIVRVLKREDEGARTRRISIHTKYKIIRNSNLKMSQSPLKVKSRFTIDRRLDTKKKSPSKCSDVYMKHMVKLNSSRYVRINNITNKKGSEAKSSSTKLNRKIDRGALKLKMLTIRGQKYKMDSSHRTLTLIQNKCDNQKSMFKTIYVGGMTFKQKEPNVFVKTKVRQQHIMLRQAKQRSINTLTNKLKKSNIPCPLYHKFGKCKGRETGKCIRLHNPEQISLCAKFIQGACTKSNCLLSHKISAEKMPTCKFFLEGLCSKDDCPYLHVKISSKADICKDFLEGFCKKAAECEKRHQYLCSDFERTGRCVKKNCQYPHGSVVRPPKFTNLIIEKLQGGSKQKINRLKPTIAKEDFDEKTPNIRYYKESQSTKSDSAVDNKQNNSDSSHEVNKRPKLGSLPSFIPFVDSSES</sequence>